<dbReference type="Gene3D" id="3.40.960.10">
    <property type="entry name" value="VSR Endonuclease"/>
    <property type="match status" value="1"/>
</dbReference>
<dbReference type="Proteomes" id="UP000642125">
    <property type="component" value="Unassembled WGS sequence"/>
</dbReference>
<dbReference type="InterPro" id="IPR011335">
    <property type="entry name" value="Restrct_endonuc-II-like"/>
</dbReference>
<dbReference type="RefSeq" id="WP_203669167.1">
    <property type="nucleotide sequence ID" value="NZ_BONO01000019.1"/>
</dbReference>
<gene>
    <name evidence="1" type="ORF">Cpa01nite_25540</name>
</gene>
<evidence type="ECO:0000313" key="2">
    <source>
        <dbReference type="Proteomes" id="UP000642125"/>
    </source>
</evidence>
<reference evidence="1" key="1">
    <citation type="submission" date="2021-01" db="EMBL/GenBank/DDBJ databases">
        <title>Whole genome shotgun sequence of Cellulomonas pakistanensis NBRC 110800.</title>
        <authorList>
            <person name="Komaki H."/>
            <person name="Tamura T."/>
        </authorList>
    </citation>
    <scope>NUCLEOTIDE SEQUENCE</scope>
    <source>
        <strain evidence="1">NBRC 110800</strain>
    </source>
</reference>
<name>A0A919PCF4_9CELL</name>
<sequence>MTDGSRALPESLAGRAFTLAEGRAAGLSATDLDGAGLRRPTRGVRTGAVRPRADDLPARCRELLPVLPPAAVFSHATALHLLGVDRPRGLRRPDDVHVEVPETVRRPRRLGVQSHSRPAGREPVLVRDGLPVVLPSRLWTQLAGELDDTELVVLGDALLRRRAPVAALRDLKRAVDRLAPGARGARRLRDALPLVRAGTDSCQETRLRLALVAAGLPCPVVNRPVHDRDGRFVALPDLSYRDERVAVEYDGDVHRTEPRAWRRDVARRQALEHAGWRLITCTADDVRDPARATGWIRAALASRRARRVSRNPPGSS</sequence>
<keyword evidence="2" id="KW-1185">Reference proteome</keyword>
<dbReference type="AlphaFoldDB" id="A0A919PCF4"/>
<evidence type="ECO:0000313" key="1">
    <source>
        <dbReference type="EMBL" id="GIG37173.1"/>
    </source>
</evidence>
<dbReference type="SUPFAM" id="SSF52980">
    <property type="entry name" value="Restriction endonuclease-like"/>
    <property type="match status" value="1"/>
</dbReference>
<protein>
    <recommendedName>
        <fullName evidence="3">DUF559 domain-containing protein</fullName>
    </recommendedName>
</protein>
<dbReference type="EMBL" id="BONO01000019">
    <property type="protein sequence ID" value="GIG37173.1"/>
    <property type="molecule type" value="Genomic_DNA"/>
</dbReference>
<comment type="caution">
    <text evidence="1">The sequence shown here is derived from an EMBL/GenBank/DDBJ whole genome shotgun (WGS) entry which is preliminary data.</text>
</comment>
<organism evidence="1 2">
    <name type="scientific">Cellulomonas pakistanensis</name>
    <dbReference type="NCBI Taxonomy" id="992287"/>
    <lineage>
        <taxon>Bacteria</taxon>
        <taxon>Bacillati</taxon>
        <taxon>Actinomycetota</taxon>
        <taxon>Actinomycetes</taxon>
        <taxon>Micrococcales</taxon>
        <taxon>Cellulomonadaceae</taxon>
        <taxon>Cellulomonas</taxon>
    </lineage>
</organism>
<proteinExistence type="predicted"/>
<accession>A0A919PCF4</accession>
<evidence type="ECO:0008006" key="3">
    <source>
        <dbReference type="Google" id="ProtNLM"/>
    </source>
</evidence>